<gene>
    <name evidence="3" type="ORF">QSP1433_LOCUS16790</name>
</gene>
<protein>
    <recommendedName>
        <fullName evidence="2">Tyrosine specific protein phosphatases domain-containing protein</fullName>
    </recommendedName>
</protein>
<feature type="domain" description="Tyrosine specific protein phosphatases" evidence="2">
    <location>
        <begin position="168"/>
        <end position="228"/>
    </location>
</feature>
<dbReference type="SUPFAM" id="SSF52799">
    <property type="entry name" value="(Phosphotyrosine protein) phosphatases II"/>
    <property type="match status" value="1"/>
</dbReference>
<dbReference type="CDD" id="cd14494">
    <property type="entry name" value="PTP_DSP_cys"/>
    <property type="match status" value="1"/>
</dbReference>
<dbReference type="InterPro" id="IPR057023">
    <property type="entry name" value="PTP-SAK"/>
</dbReference>
<organism evidence="3">
    <name type="scientific">Mucochytrium quahogii</name>
    <dbReference type="NCBI Taxonomy" id="96639"/>
    <lineage>
        <taxon>Eukaryota</taxon>
        <taxon>Sar</taxon>
        <taxon>Stramenopiles</taxon>
        <taxon>Bigyra</taxon>
        <taxon>Labyrinthulomycetes</taxon>
        <taxon>Thraustochytrida</taxon>
        <taxon>Thraustochytriidae</taxon>
        <taxon>Mucochytrium</taxon>
    </lineage>
</organism>
<dbReference type="PROSITE" id="PS00383">
    <property type="entry name" value="TYR_PHOSPHATASE_1"/>
    <property type="match status" value="1"/>
</dbReference>
<evidence type="ECO:0000259" key="2">
    <source>
        <dbReference type="PROSITE" id="PS50056"/>
    </source>
</evidence>
<accession>A0A7S2WTD1</accession>
<name>A0A7S2WTD1_9STRA</name>
<dbReference type="InterPro" id="IPR000387">
    <property type="entry name" value="Tyr_Pase_dom"/>
</dbReference>
<sequence>MATVMENHPGGSNLRKRDIRSVSEATKEEALGAEALLDCQLGISQKLPSFKEIEQHRGMYVGPTEESNWVLPGKLLVGAYPAEVDDVAHEKLLRSILQCGVTTFVCLQKEYDHSSTDPKEWRAGTKIRPYINDAYRITKQDNTLGTCRSSELSFLHVPIADCDVTSDQVVLRLAQSLCWRLIAGEVLYIHCWGGHGRTGTLVAIMLGMLYGIPKAEALKRTQLYHDLRVCPLHVPSPQTFSQRMQVLRILEKVLNQPSILDSHAKNRRMWQFHRNNSQEFALPIEKVGEAQPKLPKRKPVQKLLIHSCVSDLSNKRRKILLAQGSRYAMRPLKAPTCGSSSPMKFSNRTNELTKIVPDTYCSRAGVGRLR</sequence>
<dbReference type="PROSITE" id="PS50056">
    <property type="entry name" value="TYR_PHOSPHATASE_2"/>
    <property type="match status" value="1"/>
</dbReference>
<evidence type="ECO:0000256" key="1">
    <source>
        <dbReference type="ARBA" id="ARBA00022801"/>
    </source>
</evidence>
<dbReference type="GO" id="GO:0016791">
    <property type="term" value="F:phosphatase activity"/>
    <property type="evidence" value="ECO:0007669"/>
    <property type="project" value="UniProtKB-ARBA"/>
</dbReference>
<dbReference type="EMBL" id="HBHK01026682">
    <property type="protein sequence ID" value="CAD9706518.1"/>
    <property type="molecule type" value="Transcribed_RNA"/>
</dbReference>
<dbReference type="InterPro" id="IPR016130">
    <property type="entry name" value="Tyr_Pase_AS"/>
</dbReference>
<dbReference type="InterPro" id="IPR029021">
    <property type="entry name" value="Prot-tyrosine_phosphatase-like"/>
</dbReference>
<dbReference type="InterPro" id="IPR050561">
    <property type="entry name" value="PTP"/>
</dbReference>
<reference evidence="3" key="1">
    <citation type="submission" date="2021-01" db="EMBL/GenBank/DDBJ databases">
        <authorList>
            <person name="Corre E."/>
            <person name="Pelletier E."/>
            <person name="Niang G."/>
            <person name="Scheremetjew M."/>
            <person name="Finn R."/>
            <person name="Kale V."/>
            <person name="Holt S."/>
            <person name="Cochrane G."/>
            <person name="Meng A."/>
            <person name="Brown T."/>
            <person name="Cohen L."/>
        </authorList>
    </citation>
    <scope>NUCLEOTIDE SEQUENCE</scope>
    <source>
        <strain evidence="3">NY070348D</strain>
    </source>
</reference>
<keyword evidence="1" id="KW-0378">Hydrolase</keyword>
<proteinExistence type="predicted"/>
<dbReference type="PANTHER" id="PTHR23339">
    <property type="entry name" value="TYROSINE SPECIFIC PROTEIN PHOSPHATASE AND DUAL SPECIFICITY PROTEIN PHOSPHATASE"/>
    <property type="match status" value="1"/>
</dbReference>
<dbReference type="Gene3D" id="3.90.190.10">
    <property type="entry name" value="Protein tyrosine phosphatase superfamily"/>
    <property type="match status" value="1"/>
</dbReference>
<dbReference type="AlphaFoldDB" id="A0A7S2WTD1"/>
<dbReference type="Pfam" id="PF22784">
    <property type="entry name" value="PTP-SAK"/>
    <property type="match status" value="1"/>
</dbReference>
<evidence type="ECO:0000313" key="3">
    <source>
        <dbReference type="EMBL" id="CAD9706518.1"/>
    </source>
</evidence>